<dbReference type="AlphaFoldDB" id="A0A919SGU3"/>
<sequence length="176" mass="19392">MSTEQDVRAWLRERGAESIEHPGGTLYAHLGRVHDRLGALGHDPQVQLAGLAHAVYGTDGFDLRLLAVADRAVLRELVGERAENLVYLYGACDRSRTWPALPDTRQVRDRFTGGSHALAPEQVRPFTDLSIVNELDVAEQDPTFVTRHGAYFRALFAAWAPLASPAVLAEARRILG</sequence>
<name>A0A919SGU3_9ACTN</name>
<comment type="caution">
    <text evidence="2">The sequence shown here is derived from an EMBL/GenBank/DDBJ whole genome shotgun (WGS) entry which is preliminary data.</text>
</comment>
<dbReference type="Pfam" id="PF20680">
    <property type="entry name" value="DUF6817"/>
    <property type="match status" value="1"/>
</dbReference>
<dbReference type="InterPro" id="IPR049202">
    <property type="entry name" value="DUF6817"/>
</dbReference>
<proteinExistence type="predicted"/>
<dbReference type="RefSeq" id="WP_212990532.1">
    <property type="nucleotide sequence ID" value="NZ_BAABEA010000052.1"/>
</dbReference>
<gene>
    <name evidence="2" type="ORF">Aau02nite_45450</name>
</gene>
<keyword evidence="3" id="KW-1185">Reference proteome</keyword>
<dbReference type="EMBL" id="BOQL01000036">
    <property type="protein sequence ID" value="GIM71327.1"/>
    <property type="molecule type" value="Genomic_DNA"/>
</dbReference>
<protein>
    <recommendedName>
        <fullName evidence="1">DUF6817 domain-containing protein</fullName>
    </recommendedName>
</protein>
<organism evidence="2 3">
    <name type="scientific">Actinoplanes auranticolor</name>
    <dbReference type="NCBI Taxonomy" id="47988"/>
    <lineage>
        <taxon>Bacteria</taxon>
        <taxon>Bacillati</taxon>
        <taxon>Actinomycetota</taxon>
        <taxon>Actinomycetes</taxon>
        <taxon>Micromonosporales</taxon>
        <taxon>Micromonosporaceae</taxon>
        <taxon>Actinoplanes</taxon>
    </lineage>
</organism>
<evidence type="ECO:0000313" key="3">
    <source>
        <dbReference type="Proteomes" id="UP000681340"/>
    </source>
</evidence>
<reference evidence="2" key="1">
    <citation type="submission" date="2021-03" db="EMBL/GenBank/DDBJ databases">
        <title>Whole genome shotgun sequence of Actinoplanes auranticolor NBRC 12245.</title>
        <authorList>
            <person name="Komaki H."/>
            <person name="Tamura T."/>
        </authorList>
    </citation>
    <scope>NUCLEOTIDE SEQUENCE</scope>
    <source>
        <strain evidence="2">NBRC 12245</strain>
    </source>
</reference>
<evidence type="ECO:0000313" key="2">
    <source>
        <dbReference type="EMBL" id="GIM71327.1"/>
    </source>
</evidence>
<dbReference type="Proteomes" id="UP000681340">
    <property type="component" value="Unassembled WGS sequence"/>
</dbReference>
<accession>A0A919SGU3</accession>
<feature type="domain" description="DUF6817" evidence="1">
    <location>
        <begin position="10"/>
        <end position="94"/>
    </location>
</feature>
<evidence type="ECO:0000259" key="1">
    <source>
        <dbReference type="Pfam" id="PF20680"/>
    </source>
</evidence>